<dbReference type="Gene3D" id="3.20.20.80">
    <property type="entry name" value="Glycosidases"/>
    <property type="match status" value="2"/>
</dbReference>
<dbReference type="Pfam" id="PF00128">
    <property type="entry name" value="Alpha-amylase"/>
    <property type="match status" value="1"/>
</dbReference>
<dbReference type="EMBL" id="MOXD01000004">
    <property type="protein sequence ID" value="OMQ23516.1"/>
    <property type="molecule type" value="Genomic_DNA"/>
</dbReference>
<feature type="domain" description="Glycosyl hydrolase family 13 catalytic" evidence="1">
    <location>
        <begin position="96"/>
        <end position="239"/>
    </location>
</feature>
<protein>
    <recommendedName>
        <fullName evidence="1">Glycosyl hydrolase family 13 catalytic domain-containing protein</fullName>
    </recommendedName>
</protein>
<dbReference type="STRING" id="2034155.BMI79_08310"/>
<organism evidence="2 3">
    <name type="scientific">Serratia oryzae</name>
    <dbReference type="NCBI Taxonomy" id="2034155"/>
    <lineage>
        <taxon>Bacteria</taxon>
        <taxon>Pseudomonadati</taxon>
        <taxon>Pseudomonadota</taxon>
        <taxon>Gammaproteobacteria</taxon>
        <taxon>Enterobacterales</taxon>
        <taxon>Yersiniaceae</taxon>
        <taxon>Serratia</taxon>
    </lineage>
</organism>
<dbReference type="OrthoDB" id="6489496at2"/>
<proteinExistence type="predicted"/>
<dbReference type="InterPro" id="IPR006047">
    <property type="entry name" value="GH13_cat_dom"/>
</dbReference>
<gene>
    <name evidence="2" type="ORF">BMI79_08310</name>
</gene>
<dbReference type="GO" id="GO:0009313">
    <property type="term" value="P:oligosaccharide catabolic process"/>
    <property type="evidence" value="ECO:0007669"/>
    <property type="project" value="TreeGrafter"/>
</dbReference>
<dbReference type="Proteomes" id="UP000216021">
    <property type="component" value="Unassembled WGS sequence"/>
</dbReference>
<name>A0A1S8CJI3_9GAMM</name>
<dbReference type="GO" id="GO:0004556">
    <property type="term" value="F:alpha-amylase activity"/>
    <property type="evidence" value="ECO:0007669"/>
    <property type="project" value="TreeGrafter"/>
</dbReference>
<evidence type="ECO:0000313" key="2">
    <source>
        <dbReference type="EMBL" id="OMQ23516.1"/>
    </source>
</evidence>
<reference evidence="2 3" key="1">
    <citation type="submission" date="2016-11" db="EMBL/GenBank/DDBJ databases">
        <title>Rahnella oryzae sp. nov., isolated from rice root.</title>
        <authorList>
            <person name="Zhang X.-X."/>
            <person name="Zhang J."/>
        </authorList>
    </citation>
    <scope>NUCLEOTIDE SEQUENCE [LARGE SCALE GENOMIC DNA]</scope>
    <source>
        <strain evidence="2 3">J11-6</strain>
    </source>
</reference>
<evidence type="ECO:0000313" key="3">
    <source>
        <dbReference type="Proteomes" id="UP000216021"/>
    </source>
</evidence>
<dbReference type="InterPro" id="IPR017853">
    <property type="entry name" value="GH"/>
</dbReference>
<dbReference type="PANTHER" id="PTHR10357">
    <property type="entry name" value="ALPHA-AMYLASE FAMILY MEMBER"/>
    <property type="match status" value="1"/>
</dbReference>
<dbReference type="PANTHER" id="PTHR10357:SF179">
    <property type="entry name" value="NEUTRAL AND BASIC AMINO ACID TRANSPORT PROTEIN RBAT"/>
    <property type="match status" value="1"/>
</dbReference>
<keyword evidence="3" id="KW-1185">Reference proteome</keyword>
<accession>A0A1S8CJI3</accession>
<evidence type="ECO:0000259" key="1">
    <source>
        <dbReference type="Pfam" id="PF00128"/>
    </source>
</evidence>
<sequence>MPSMRTVSHPTLYRIHPVSFRDGNGDGVGDVLGMMAALPYLKMLAVDGLLLPQALPPETGAQVAGHGLALWHSEGPNRICRSAAPEQHYARGVLALEVMPFSVEKLVAVLNSHRHRLAESVWSTGEADQPRVVSHWGQGDLRSAQAFLTLLALLPAPICLYQGEELGLPHAADLQEPLGAQTPMPWHEAPEQVTAGEIHWYQQVAIEHRALAISRQQHDNNSTLRYCQSLLALRRLPVIQHGELSSVSQRDGVIRLLITHQDQCLEALINLQPYTQPAVPSEATVPLAWQHGAQQEGHQWVLAGFASAIFTRNVNCESRGVTHG</sequence>
<dbReference type="SUPFAM" id="SSF51445">
    <property type="entry name" value="(Trans)glycosidases"/>
    <property type="match status" value="2"/>
</dbReference>
<comment type="caution">
    <text evidence="2">The sequence shown here is derived from an EMBL/GenBank/DDBJ whole genome shotgun (WGS) entry which is preliminary data.</text>
</comment>
<dbReference type="AlphaFoldDB" id="A0A1S8CJI3"/>
<dbReference type="RefSeq" id="WP_076941723.1">
    <property type="nucleotide sequence ID" value="NZ_MOXD01000004.1"/>
</dbReference>